<evidence type="ECO:0000259" key="1">
    <source>
        <dbReference type="PROSITE" id="PS51186"/>
    </source>
</evidence>
<dbReference type="EMBL" id="JBHSHP010000055">
    <property type="protein sequence ID" value="MFC4755939.1"/>
    <property type="molecule type" value="Genomic_DNA"/>
</dbReference>
<organism evidence="2 3">
    <name type="scientific">Dietzia aurantiaca</name>
    <dbReference type="NCBI Taxonomy" id="983873"/>
    <lineage>
        <taxon>Bacteria</taxon>
        <taxon>Bacillati</taxon>
        <taxon>Actinomycetota</taxon>
        <taxon>Actinomycetes</taxon>
        <taxon>Mycobacteriales</taxon>
        <taxon>Dietziaceae</taxon>
        <taxon>Dietzia</taxon>
    </lineage>
</organism>
<dbReference type="EC" id="2.3.-.-" evidence="2"/>
<sequence>MALIRREHRGDVVAIRDVTAAAFRAAEHSAPPVEPGGPPGEVNLIDRLREDEGWIPELSLVAETAGRVVGQVVGSRAFVGDVPAIGLGPLSVEPEEQRSGIGAALMHAVLGAADALGEPLVGLLGDPAYYGRFGFAPAFAFGVESPDPAWGDYFQVRALPTYRGHSGLFRYAAPFDAV</sequence>
<keyword evidence="2" id="KW-0808">Transferase</keyword>
<evidence type="ECO:0000313" key="2">
    <source>
        <dbReference type="EMBL" id="MFC4755939.1"/>
    </source>
</evidence>
<keyword evidence="3" id="KW-1185">Reference proteome</keyword>
<dbReference type="SUPFAM" id="SSF55729">
    <property type="entry name" value="Acyl-CoA N-acyltransferases (Nat)"/>
    <property type="match status" value="1"/>
</dbReference>
<dbReference type="Gene3D" id="3.40.630.30">
    <property type="match status" value="1"/>
</dbReference>
<dbReference type="RefSeq" id="WP_344996081.1">
    <property type="nucleotide sequence ID" value="NZ_BAABCD010000054.1"/>
</dbReference>
<accession>A0ABV9PUL8</accession>
<dbReference type="Pfam" id="PF13508">
    <property type="entry name" value="Acetyltransf_7"/>
    <property type="match status" value="1"/>
</dbReference>
<protein>
    <submittedName>
        <fullName evidence="2">GNAT family N-acetyltransferase</fullName>
        <ecNumber evidence="2">2.3.-.-</ecNumber>
    </submittedName>
</protein>
<reference evidence="3" key="1">
    <citation type="journal article" date="2019" name="Int. J. Syst. Evol. Microbiol.">
        <title>The Global Catalogue of Microorganisms (GCM) 10K type strain sequencing project: providing services to taxonomists for standard genome sequencing and annotation.</title>
        <authorList>
            <consortium name="The Broad Institute Genomics Platform"/>
            <consortium name="The Broad Institute Genome Sequencing Center for Infectious Disease"/>
            <person name="Wu L."/>
            <person name="Ma J."/>
        </authorList>
    </citation>
    <scope>NUCLEOTIDE SEQUENCE [LARGE SCALE GENOMIC DNA]</scope>
    <source>
        <strain evidence="3">JCM 11882</strain>
    </source>
</reference>
<evidence type="ECO:0000313" key="3">
    <source>
        <dbReference type="Proteomes" id="UP001595836"/>
    </source>
</evidence>
<gene>
    <name evidence="2" type="ORF">ACFO7U_14295</name>
</gene>
<dbReference type="InterPro" id="IPR000182">
    <property type="entry name" value="GNAT_dom"/>
</dbReference>
<dbReference type="PROSITE" id="PS51186">
    <property type="entry name" value="GNAT"/>
    <property type="match status" value="1"/>
</dbReference>
<dbReference type="CDD" id="cd04301">
    <property type="entry name" value="NAT_SF"/>
    <property type="match status" value="1"/>
</dbReference>
<name>A0ABV9PUL8_9ACTN</name>
<dbReference type="Proteomes" id="UP001595836">
    <property type="component" value="Unassembled WGS sequence"/>
</dbReference>
<proteinExistence type="predicted"/>
<dbReference type="InterPro" id="IPR016181">
    <property type="entry name" value="Acyl_CoA_acyltransferase"/>
</dbReference>
<feature type="domain" description="N-acetyltransferase" evidence="1">
    <location>
        <begin position="13"/>
        <end position="157"/>
    </location>
</feature>
<keyword evidence="2" id="KW-0012">Acyltransferase</keyword>
<comment type="caution">
    <text evidence="2">The sequence shown here is derived from an EMBL/GenBank/DDBJ whole genome shotgun (WGS) entry which is preliminary data.</text>
</comment>
<dbReference type="GO" id="GO:0016746">
    <property type="term" value="F:acyltransferase activity"/>
    <property type="evidence" value="ECO:0007669"/>
    <property type="project" value="UniProtKB-KW"/>
</dbReference>